<dbReference type="Proteomes" id="UP000315628">
    <property type="component" value="Unassembled WGS sequence"/>
</dbReference>
<dbReference type="AlphaFoldDB" id="A0A560WA67"/>
<dbReference type="OrthoDB" id="9804023at2"/>
<dbReference type="SMART" id="SM00460">
    <property type="entry name" value="TGc"/>
    <property type="match status" value="1"/>
</dbReference>
<dbReference type="Pfam" id="PF01841">
    <property type="entry name" value="Transglut_core"/>
    <property type="match status" value="1"/>
</dbReference>
<dbReference type="Gene3D" id="3.10.620.30">
    <property type="match status" value="1"/>
</dbReference>
<feature type="domain" description="Transglutaminase-like" evidence="1">
    <location>
        <begin position="169"/>
        <end position="236"/>
    </location>
</feature>
<gene>
    <name evidence="2" type="ORF">FB557_1924</name>
</gene>
<dbReference type="RefSeq" id="WP_144857376.1">
    <property type="nucleotide sequence ID" value="NZ_BAAAYT010000005.1"/>
</dbReference>
<name>A0A560WA67_9MICO</name>
<dbReference type="EMBL" id="VIUW01000003">
    <property type="protein sequence ID" value="TWD14512.1"/>
    <property type="molecule type" value="Genomic_DNA"/>
</dbReference>
<evidence type="ECO:0000313" key="3">
    <source>
        <dbReference type="Proteomes" id="UP000315628"/>
    </source>
</evidence>
<keyword evidence="2" id="KW-0378">Hydrolase</keyword>
<reference evidence="2 3" key="1">
    <citation type="submission" date="2019-06" db="EMBL/GenBank/DDBJ databases">
        <title>Sequencing the genomes of 1000 actinobacteria strains.</title>
        <authorList>
            <person name="Klenk H.-P."/>
        </authorList>
    </citation>
    <scope>NUCLEOTIDE SEQUENCE [LARGE SCALE GENOMIC DNA]</scope>
    <source>
        <strain evidence="2 3">DSM 18935</strain>
    </source>
</reference>
<protein>
    <submittedName>
        <fullName evidence="2">Transglutaminase-like putative cysteine protease</fullName>
    </submittedName>
</protein>
<accession>A0A560WA67</accession>
<comment type="caution">
    <text evidence="2">The sequence shown here is derived from an EMBL/GenBank/DDBJ whole genome shotgun (WGS) entry which is preliminary data.</text>
</comment>
<keyword evidence="3" id="KW-1185">Reference proteome</keyword>
<dbReference type="InterPro" id="IPR013589">
    <property type="entry name" value="Bac_transglu_N"/>
</dbReference>
<dbReference type="PANTHER" id="PTHR33490:SF6">
    <property type="entry name" value="SLL1049 PROTEIN"/>
    <property type="match status" value="1"/>
</dbReference>
<dbReference type="InterPro" id="IPR002931">
    <property type="entry name" value="Transglutaminase-like"/>
</dbReference>
<keyword evidence="2" id="KW-0645">Protease</keyword>
<evidence type="ECO:0000313" key="2">
    <source>
        <dbReference type="EMBL" id="TWD14512.1"/>
    </source>
</evidence>
<proteinExistence type="predicted"/>
<organism evidence="2 3">
    <name type="scientific">Marihabitans asiaticum</name>
    <dbReference type="NCBI Taxonomy" id="415218"/>
    <lineage>
        <taxon>Bacteria</taxon>
        <taxon>Bacillati</taxon>
        <taxon>Actinomycetota</taxon>
        <taxon>Actinomycetes</taxon>
        <taxon>Micrococcales</taxon>
        <taxon>Intrasporangiaceae</taxon>
        <taxon>Marihabitans</taxon>
    </lineage>
</organism>
<dbReference type="GO" id="GO:0008233">
    <property type="term" value="F:peptidase activity"/>
    <property type="evidence" value="ECO:0007669"/>
    <property type="project" value="UniProtKB-KW"/>
</dbReference>
<dbReference type="PANTHER" id="PTHR33490">
    <property type="entry name" value="BLR5614 PROTEIN-RELATED"/>
    <property type="match status" value="1"/>
</dbReference>
<dbReference type="Pfam" id="PF08379">
    <property type="entry name" value="Bact_transglu_N"/>
    <property type="match status" value="1"/>
</dbReference>
<dbReference type="GO" id="GO:0006508">
    <property type="term" value="P:proteolysis"/>
    <property type="evidence" value="ECO:0007669"/>
    <property type="project" value="UniProtKB-KW"/>
</dbReference>
<evidence type="ECO:0000259" key="1">
    <source>
        <dbReference type="SMART" id="SM00460"/>
    </source>
</evidence>
<dbReference type="InterPro" id="IPR038765">
    <property type="entry name" value="Papain-like_cys_pep_sf"/>
</dbReference>
<sequence>MSTRRHRIVHRTIMRYEDDVVASHNELRMIPVDEPGQTTVEARIRVRPHSFSHHYTDHWGTEVMAVEVQVPHRVLEIEASSIVERSELPVEVQTSGWDALADEATCDLLSEYLNIGPRSQPPADLQEIAKQAREEPTPRAAARFVVERVHERMEYAKGATKVFENAADAWERGRGVCQDFAHITIGALRSIGVPTRYVSGYVAQESELQRGEDCPGESHAWIEVWDGAWLPYDPTNLTQVDLDYVVVGRGRNYDDVSPFRGMYAGPELSELDVEITVTRVS</sequence>
<dbReference type="SUPFAM" id="SSF54001">
    <property type="entry name" value="Cysteine proteinases"/>
    <property type="match status" value="1"/>
</dbReference>